<dbReference type="RefSeq" id="WP_257767593.1">
    <property type="nucleotide sequence ID" value="NZ_CP102480.1"/>
</dbReference>
<feature type="transmembrane region" description="Helical" evidence="16">
    <location>
        <begin position="179"/>
        <end position="212"/>
    </location>
</feature>
<keyword evidence="18" id="KW-1185">Reference proteome</keyword>
<dbReference type="GO" id="GO:0008360">
    <property type="term" value="P:regulation of cell shape"/>
    <property type="evidence" value="ECO:0007669"/>
    <property type="project" value="UniProtKB-KW"/>
</dbReference>
<organism evidence="17 18">
    <name type="scientific">Nisaea acidiphila</name>
    <dbReference type="NCBI Taxonomy" id="1862145"/>
    <lineage>
        <taxon>Bacteria</taxon>
        <taxon>Pseudomonadati</taxon>
        <taxon>Pseudomonadota</taxon>
        <taxon>Alphaproteobacteria</taxon>
        <taxon>Rhodospirillales</taxon>
        <taxon>Thalassobaculaceae</taxon>
        <taxon>Nisaea</taxon>
    </lineage>
</organism>
<evidence type="ECO:0000256" key="9">
    <source>
        <dbReference type="ARBA" id="ARBA00032370"/>
    </source>
</evidence>
<evidence type="ECO:0000256" key="16">
    <source>
        <dbReference type="SAM" id="Phobius"/>
    </source>
</evidence>
<feature type="transmembrane region" description="Helical" evidence="16">
    <location>
        <begin position="86"/>
        <end position="104"/>
    </location>
</feature>
<keyword evidence="5" id="KW-0133">Cell shape</keyword>
<feature type="transmembrane region" description="Helical" evidence="16">
    <location>
        <begin position="61"/>
        <end position="80"/>
    </location>
</feature>
<comment type="catalytic activity">
    <reaction evidence="15">
        <text>[GlcNAc-(1-&gt;4)-Mur2Ac(oyl-L-Ala-gamma-D-Glu-L-Lys-D-Ala-D-Ala)](n)-di-trans,octa-cis-undecaprenyl diphosphate + beta-D-GlcNAc-(1-&gt;4)-Mur2Ac(oyl-L-Ala-gamma-D-Glu-L-Lys-D-Ala-D-Ala)-di-trans,octa-cis-undecaprenyl diphosphate = [GlcNAc-(1-&gt;4)-Mur2Ac(oyl-L-Ala-gamma-D-Glu-L-Lys-D-Ala-D-Ala)](n+1)-di-trans,octa-cis-undecaprenyl diphosphate + di-trans,octa-cis-undecaprenyl diphosphate + H(+)</text>
        <dbReference type="Rhea" id="RHEA:23708"/>
        <dbReference type="Rhea" id="RHEA-COMP:9602"/>
        <dbReference type="Rhea" id="RHEA-COMP:9603"/>
        <dbReference type="ChEBI" id="CHEBI:15378"/>
        <dbReference type="ChEBI" id="CHEBI:58405"/>
        <dbReference type="ChEBI" id="CHEBI:60033"/>
        <dbReference type="ChEBI" id="CHEBI:78435"/>
        <dbReference type="EC" id="2.4.99.28"/>
    </reaction>
</comment>
<feature type="transmembrane region" description="Helical" evidence="16">
    <location>
        <begin position="22"/>
        <end position="41"/>
    </location>
</feature>
<dbReference type="Pfam" id="PF01098">
    <property type="entry name" value="FTSW_RODA_SPOVE"/>
    <property type="match status" value="1"/>
</dbReference>
<keyword evidence="3" id="KW-0808">Transferase</keyword>
<keyword evidence="4 16" id="KW-0812">Transmembrane</keyword>
<evidence type="ECO:0000256" key="2">
    <source>
        <dbReference type="ARBA" id="ARBA00022676"/>
    </source>
</evidence>
<protein>
    <recommendedName>
        <fullName evidence="12">Probable peptidoglycan glycosyltransferase FtsW</fullName>
        <ecNumber evidence="14">2.4.99.28</ecNumber>
    </recommendedName>
    <alternativeName>
        <fullName evidence="13">Cell division protein FtsW</fullName>
    </alternativeName>
    <alternativeName>
        <fullName evidence="10">Cell wall polymerase</fullName>
    </alternativeName>
    <alternativeName>
        <fullName evidence="9">Peptidoglycan polymerase</fullName>
    </alternativeName>
</protein>
<dbReference type="PANTHER" id="PTHR30474">
    <property type="entry name" value="CELL CYCLE PROTEIN"/>
    <property type="match status" value="1"/>
</dbReference>
<evidence type="ECO:0000256" key="14">
    <source>
        <dbReference type="ARBA" id="ARBA00044770"/>
    </source>
</evidence>
<dbReference type="EC" id="2.4.99.28" evidence="14"/>
<feature type="transmembrane region" description="Helical" evidence="16">
    <location>
        <begin position="342"/>
        <end position="363"/>
    </location>
</feature>
<evidence type="ECO:0000256" key="7">
    <source>
        <dbReference type="ARBA" id="ARBA00022989"/>
    </source>
</evidence>
<evidence type="ECO:0000256" key="13">
    <source>
        <dbReference type="ARBA" id="ARBA00041418"/>
    </source>
</evidence>
<evidence type="ECO:0000256" key="8">
    <source>
        <dbReference type="ARBA" id="ARBA00023136"/>
    </source>
</evidence>
<keyword evidence="2" id="KW-0328">Glycosyltransferase</keyword>
<feature type="transmembrane region" description="Helical" evidence="16">
    <location>
        <begin position="150"/>
        <end position="167"/>
    </location>
</feature>
<evidence type="ECO:0000313" key="17">
    <source>
        <dbReference type="EMBL" id="UUX49092.1"/>
    </source>
</evidence>
<dbReference type="Proteomes" id="UP001060336">
    <property type="component" value="Chromosome"/>
</dbReference>
<proteinExistence type="inferred from homology"/>
<dbReference type="GO" id="GO:0051301">
    <property type="term" value="P:cell division"/>
    <property type="evidence" value="ECO:0007669"/>
    <property type="project" value="InterPro"/>
</dbReference>
<evidence type="ECO:0000256" key="5">
    <source>
        <dbReference type="ARBA" id="ARBA00022960"/>
    </source>
</evidence>
<dbReference type="AlphaFoldDB" id="A0A9J7ARZ0"/>
<evidence type="ECO:0000256" key="4">
    <source>
        <dbReference type="ARBA" id="ARBA00022692"/>
    </source>
</evidence>
<dbReference type="InterPro" id="IPR001182">
    <property type="entry name" value="FtsW/RodA"/>
</dbReference>
<dbReference type="PANTHER" id="PTHR30474:SF2">
    <property type="entry name" value="PEPTIDOGLYCAN GLYCOSYLTRANSFERASE FTSW-RELATED"/>
    <property type="match status" value="1"/>
</dbReference>
<dbReference type="GO" id="GO:0005886">
    <property type="term" value="C:plasma membrane"/>
    <property type="evidence" value="ECO:0007669"/>
    <property type="project" value="TreeGrafter"/>
</dbReference>
<evidence type="ECO:0000256" key="3">
    <source>
        <dbReference type="ARBA" id="ARBA00022679"/>
    </source>
</evidence>
<evidence type="ECO:0000256" key="12">
    <source>
        <dbReference type="ARBA" id="ARBA00041185"/>
    </source>
</evidence>
<keyword evidence="6" id="KW-0573">Peptidoglycan synthesis</keyword>
<dbReference type="GO" id="GO:0008955">
    <property type="term" value="F:peptidoglycan glycosyltransferase activity"/>
    <property type="evidence" value="ECO:0007669"/>
    <property type="project" value="UniProtKB-EC"/>
</dbReference>
<dbReference type="GO" id="GO:0032153">
    <property type="term" value="C:cell division site"/>
    <property type="evidence" value="ECO:0007669"/>
    <property type="project" value="TreeGrafter"/>
</dbReference>
<evidence type="ECO:0000256" key="6">
    <source>
        <dbReference type="ARBA" id="ARBA00022984"/>
    </source>
</evidence>
<feature type="transmembrane region" description="Helical" evidence="16">
    <location>
        <begin position="276"/>
        <end position="293"/>
    </location>
</feature>
<gene>
    <name evidence="17" type="ORF">NUH88_17005</name>
</gene>
<evidence type="ECO:0000256" key="1">
    <source>
        <dbReference type="ARBA" id="ARBA00004141"/>
    </source>
</evidence>
<sequence>MSTIARTDTSILGRWWWTVDRWTAGALLLIILFGALMIFAASPAVAERIGLDSYHFVRRQLMLLPVAATMLLACSLLSPLQVRRAAVIGFIGCIGLMVLTLLFGPEIKGAKRWLSIGGFSLQASEFLKPCFAVVSAWMFAEWRKETGFPGQWVAMGLYGLVVSLLLMQPDLGQTVVVSLVWFGQFFLAGLPMMLVGGALLLGAGGLVAAYFLLPHVNDRINRFLDPSAGDSYQVERSLEAFRNGGLLGTGPGEGQVKAYLPDAHADFVFSVTGEEFGAIVCLLLIALFGFVVLRGFARLFAEQSLFVLLAGAGLLAQFGLQALIHMASALQLMPAKGMTLPFISYGGSSLLALALGMGLMLALTRSRAGRMEAL</sequence>
<keyword evidence="8 16" id="KW-0472">Membrane</keyword>
<accession>A0A9J7ARZ0</accession>
<evidence type="ECO:0000256" key="11">
    <source>
        <dbReference type="ARBA" id="ARBA00038053"/>
    </source>
</evidence>
<dbReference type="EMBL" id="CP102480">
    <property type="protein sequence ID" value="UUX49092.1"/>
    <property type="molecule type" value="Genomic_DNA"/>
</dbReference>
<comment type="similarity">
    <text evidence="11">Belongs to the SEDS family. FtsW subfamily.</text>
</comment>
<dbReference type="KEGG" id="naci:NUH88_17005"/>
<comment type="subcellular location">
    <subcellularLocation>
        <location evidence="1">Membrane</location>
        <topology evidence="1">Multi-pass membrane protein</topology>
    </subcellularLocation>
</comment>
<evidence type="ECO:0000256" key="10">
    <source>
        <dbReference type="ARBA" id="ARBA00033270"/>
    </source>
</evidence>
<evidence type="ECO:0000256" key="15">
    <source>
        <dbReference type="ARBA" id="ARBA00049902"/>
    </source>
</evidence>
<dbReference type="GO" id="GO:0009252">
    <property type="term" value="P:peptidoglycan biosynthetic process"/>
    <property type="evidence" value="ECO:0007669"/>
    <property type="project" value="UniProtKB-KW"/>
</dbReference>
<dbReference type="GO" id="GO:0015648">
    <property type="term" value="F:lipid-linked peptidoglycan transporter activity"/>
    <property type="evidence" value="ECO:0007669"/>
    <property type="project" value="TreeGrafter"/>
</dbReference>
<evidence type="ECO:0000313" key="18">
    <source>
        <dbReference type="Proteomes" id="UP001060336"/>
    </source>
</evidence>
<reference evidence="17" key="1">
    <citation type="submission" date="2022-08" db="EMBL/GenBank/DDBJ databases">
        <title>Nisaea acidiphila sp. nov., isolated from a marine algal debris and emended description of the genus Nisaea Urios et al. 2008.</title>
        <authorList>
            <person name="Kwon K."/>
        </authorList>
    </citation>
    <scope>NUCLEOTIDE SEQUENCE</scope>
    <source>
        <strain evidence="17">MEBiC11861</strain>
    </source>
</reference>
<name>A0A9J7ARZ0_9PROT</name>
<feature type="transmembrane region" description="Helical" evidence="16">
    <location>
        <begin position="305"/>
        <end position="330"/>
    </location>
</feature>
<keyword evidence="7 16" id="KW-1133">Transmembrane helix</keyword>